<keyword evidence="4" id="KW-0997">Cell inner membrane</keyword>
<dbReference type="Pfam" id="PF13379">
    <property type="entry name" value="NMT1_2"/>
    <property type="match status" value="1"/>
</dbReference>
<evidence type="ECO:0000313" key="6">
    <source>
        <dbReference type="EMBL" id="MDQ9091431.1"/>
    </source>
</evidence>
<dbReference type="PANTHER" id="PTHR30024">
    <property type="entry name" value="ALIPHATIC SULFONATES-BINDING PROTEIN-RELATED"/>
    <property type="match status" value="1"/>
</dbReference>
<evidence type="ECO:0000256" key="3">
    <source>
        <dbReference type="ARBA" id="ARBA00022475"/>
    </source>
</evidence>
<keyword evidence="3" id="KW-1003">Cell membrane</keyword>
<proteinExistence type="predicted"/>
<comment type="caution">
    <text evidence="6">The sequence shown here is derived from an EMBL/GenBank/DDBJ whole genome shotgun (WGS) entry which is preliminary data.</text>
</comment>
<dbReference type="PANTHER" id="PTHR30024:SF43">
    <property type="entry name" value="BLL4572 PROTEIN"/>
    <property type="match status" value="1"/>
</dbReference>
<evidence type="ECO:0000256" key="4">
    <source>
        <dbReference type="ARBA" id="ARBA00022519"/>
    </source>
</evidence>
<keyword evidence="2" id="KW-0813">Transport</keyword>
<keyword evidence="5" id="KW-0472">Membrane</keyword>
<name>A0ABU1BAB4_PSEHA</name>
<dbReference type="EMBL" id="JAVIFY010000004">
    <property type="protein sequence ID" value="MDQ9091431.1"/>
    <property type="molecule type" value="Genomic_DNA"/>
</dbReference>
<protein>
    <submittedName>
        <fullName evidence="6">CmpA/NrtA family ABC transporter substrate-binding protein</fullName>
    </submittedName>
</protein>
<reference evidence="6 7" key="1">
    <citation type="submission" date="2023-08" db="EMBL/GenBank/DDBJ databases">
        <title>Pseudoalteromonas haloplanktis LL1 genome.</title>
        <authorList>
            <person name="Wu S."/>
        </authorList>
    </citation>
    <scope>NUCLEOTIDE SEQUENCE [LARGE SCALE GENOMIC DNA]</scope>
    <source>
        <strain evidence="6 7">LL1</strain>
    </source>
</reference>
<comment type="subcellular location">
    <subcellularLocation>
        <location evidence="1">Endomembrane system</location>
    </subcellularLocation>
</comment>
<evidence type="ECO:0000256" key="5">
    <source>
        <dbReference type="ARBA" id="ARBA00023136"/>
    </source>
</evidence>
<evidence type="ECO:0000313" key="7">
    <source>
        <dbReference type="Proteomes" id="UP001226574"/>
    </source>
</evidence>
<evidence type="ECO:0000256" key="1">
    <source>
        <dbReference type="ARBA" id="ARBA00004308"/>
    </source>
</evidence>
<keyword evidence="7" id="KW-1185">Reference proteome</keyword>
<dbReference type="SUPFAM" id="SSF53850">
    <property type="entry name" value="Periplasmic binding protein-like II"/>
    <property type="match status" value="1"/>
</dbReference>
<gene>
    <name evidence="6" type="ORF">RC083_07500</name>
</gene>
<dbReference type="InterPro" id="IPR044527">
    <property type="entry name" value="NrtA/CpmA_ABC-bd_dom"/>
</dbReference>
<dbReference type="RefSeq" id="WP_171039023.1">
    <property type="nucleotide sequence ID" value="NZ_JAVIFY010000004.1"/>
</dbReference>
<organism evidence="6 7">
    <name type="scientific">Pseudoalteromonas haloplanktis</name>
    <name type="common">Alteromonas haloplanktis</name>
    <dbReference type="NCBI Taxonomy" id="228"/>
    <lineage>
        <taxon>Bacteria</taxon>
        <taxon>Pseudomonadati</taxon>
        <taxon>Pseudomonadota</taxon>
        <taxon>Gammaproteobacteria</taxon>
        <taxon>Alteromonadales</taxon>
        <taxon>Pseudoalteromonadaceae</taxon>
        <taxon>Pseudoalteromonas</taxon>
    </lineage>
</organism>
<sequence length="353" mass="39228">MISNIEKKELTLGFMPLTDSAPVVVAYEMGFFAKWGLTVTLSKQNSWATLRDKLHTGVIDAAQMLAPMPIASNLGLYGERSTVITPLILSRNGNGITISSSLYNKILAQHQVTQLPMPFEANILKHEIAQRALINEKLTFAVVFPYSCHYYQLTDWLKRSDIAVSEINLLIVPPSNMVPSLQSGDLDGFCVGGPWNAKAVREAVGVTGVTSADLLQDIPEKVLGLMASWQQQYPNTTKALICALYEACQWLESIPNRFEAARLLTRAKYLDTPIDVIAPSLLGSCLTFNNHPPRLVPSYNQFSDLNNTDFNAPESHYGEKIADMMLNNGHISSEQRAQLDIATIYRKDLFQHK</sequence>
<dbReference type="Gene3D" id="3.40.190.10">
    <property type="entry name" value="Periplasmic binding protein-like II"/>
    <property type="match status" value="2"/>
</dbReference>
<accession>A0ABU1BAB4</accession>
<dbReference type="CDD" id="cd13553">
    <property type="entry name" value="PBP2_NrtA_CpmA_like"/>
    <property type="match status" value="1"/>
</dbReference>
<evidence type="ECO:0000256" key="2">
    <source>
        <dbReference type="ARBA" id="ARBA00022448"/>
    </source>
</evidence>
<dbReference type="Proteomes" id="UP001226574">
    <property type="component" value="Unassembled WGS sequence"/>
</dbReference>